<keyword evidence="1" id="KW-1133">Transmembrane helix</keyword>
<reference evidence="2 3" key="1">
    <citation type="submission" date="2020-06" db="EMBL/GenBank/DDBJ databases">
        <title>Altererythrobacter sp. HHU K3-1.</title>
        <authorList>
            <person name="Zhang D."/>
            <person name="Xue H."/>
        </authorList>
    </citation>
    <scope>NUCLEOTIDE SEQUENCE [LARGE SCALE GENOMIC DNA]</scope>
    <source>
        <strain evidence="2 3">HHU K3-1</strain>
    </source>
</reference>
<dbReference type="Proteomes" id="UP000561438">
    <property type="component" value="Unassembled WGS sequence"/>
</dbReference>
<comment type="caution">
    <text evidence="2">The sequence shown here is derived from an EMBL/GenBank/DDBJ whole genome shotgun (WGS) entry which is preliminary data.</text>
</comment>
<dbReference type="PANTHER" id="PTHR18640">
    <property type="entry name" value="SOLUTE CARRIER FAMILY 10 MEMBER 7"/>
    <property type="match status" value="1"/>
</dbReference>
<feature type="transmembrane region" description="Helical" evidence="1">
    <location>
        <begin position="165"/>
        <end position="183"/>
    </location>
</feature>
<evidence type="ECO:0000256" key="1">
    <source>
        <dbReference type="SAM" id="Phobius"/>
    </source>
</evidence>
<proteinExistence type="predicted"/>
<evidence type="ECO:0000313" key="3">
    <source>
        <dbReference type="Proteomes" id="UP000561438"/>
    </source>
</evidence>
<keyword evidence="1" id="KW-0812">Transmembrane</keyword>
<feature type="transmembrane region" description="Helical" evidence="1">
    <location>
        <begin position="95"/>
        <end position="114"/>
    </location>
</feature>
<name>A0A850GVZ5_9SPHN</name>
<feature type="transmembrane region" description="Helical" evidence="1">
    <location>
        <begin position="231"/>
        <end position="252"/>
    </location>
</feature>
<dbReference type="InterPro" id="IPR016833">
    <property type="entry name" value="Put_Na-Bile_cotransptr"/>
</dbReference>
<dbReference type="PANTHER" id="PTHR18640:SF5">
    <property type="entry name" value="SODIUM_BILE ACID COTRANSPORTER 7"/>
    <property type="match status" value="1"/>
</dbReference>
<feature type="transmembrane region" description="Helical" evidence="1">
    <location>
        <begin position="69"/>
        <end position="89"/>
    </location>
</feature>
<keyword evidence="1" id="KW-0472">Membrane</keyword>
<dbReference type="AlphaFoldDB" id="A0A850GVZ5"/>
<sequence length="325" mass="34255">MSFLIRLTRDPMLRLLAIAILLAAFLPASGAAREIVQGAAYAAIFLLFLVNGIRVARGDILAGLQDWRFFVPLTVWVFLIMGGIGVILAQTLSGVLPGLVIIGFIFLGVLPSTVQSATSYSSLAGGNVALSVIAAALLTIVGIIASPALFVAFGGSGAGSLGWDAFRNIAVLLLLPLCIGLLVQDRFRPFVLQYKDAATWLDRIVIALAVYVAMAGAVSEGLWQRVTPTEWLILAAASVIYLAFAHYGAWMLSGALARSPEDRIAFTFAGAQKSAAIGAPLAAILFPAGAAGFIIVPLLLYHLMQLVLAVPLANHLRNRFGEASV</sequence>
<dbReference type="GO" id="GO:0005886">
    <property type="term" value="C:plasma membrane"/>
    <property type="evidence" value="ECO:0007669"/>
    <property type="project" value="TreeGrafter"/>
</dbReference>
<dbReference type="Pfam" id="PF13593">
    <property type="entry name" value="SBF_like"/>
    <property type="match status" value="1"/>
</dbReference>
<feature type="transmembrane region" description="Helical" evidence="1">
    <location>
        <begin position="204"/>
        <end position="225"/>
    </location>
</feature>
<gene>
    <name evidence="2" type="ORF">HUV48_01500</name>
</gene>
<dbReference type="InterPro" id="IPR038770">
    <property type="entry name" value="Na+/solute_symporter_sf"/>
</dbReference>
<keyword evidence="3" id="KW-1185">Reference proteome</keyword>
<organism evidence="2 3">
    <name type="scientific">Qipengyuania atrilutea</name>
    <dbReference type="NCBI Taxonomy" id="2744473"/>
    <lineage>
        <taxon>Bacteria</taxon>
        <taxon>Pseudomonadati</taxon>
        <taxon>Pseudomonadota</taxon>
        <taxon>Alphaproteobacteria</taxon>
        <taxon>Sphingomonadales</taxon>
        <taxon>Erythrobacteraceae</taxon>
        <taxon>Qipengyuania</taxon>
    </lineage>
</organism>
<accession>A0A850GVZ5</accession>
<evidence type="ECO:0000313" key="2">
    <source>
        <dbReference type="EMBL" id="NVD43691.1"/>
    </source>
</evidence>
<dbReference type="EMBL" id="JABWGV010000001">
    <property type="protein sequence ID" value="NVD43691.1"/>
    <property type="molecule type" value="Genomic_DNA"/>
</dbReference>
<protein>
    <submittedName>
        <fullName evidence="2">Bile acid:sodium symporter</fullName>
    </submittedName>
</protein>
<feature type="transmembrane region" description="Helical" evidence="1">
    <location>
        <begin position="126"/>
        <end position="153"/>
    </location>
</feature>
<dbReference type="Gene3D" id="1.20.1530.20">
    <property type="match status" value="1"/>
</dbReference>
<feature type="transmembrane region" description="Helical" evidence="1">
    <location>
        <begin position="264"/>
        <end position="286"/>
    </location>
</feature>
<feature type="transmembrane region" description="Helical" evidence="1">
    <location>
        <begin position="40"/>
        <end position="57"/>
    </location>
</feature>